<proteinExistence type="inferred from homology"/>
<dbReference type="GO" id="GO:0008360">
    <property type="term" value="P:regulation of cell shape"/>
    <property type="evidence" value="ECO:0007669"/>
    <property type="project" value="UniProtKB-KW"/>
</dbReference>
<dbReference type="EC" id="2.4.1.227" evidence="10"/>
<name>A0A344UP37_9NEIS</name>
<evidence type="ECO:0000256" key="6">
    <source>
        <dbReference type="ARBA" id="ARBA00022984"/>
    </source>
</evidence>
<dbReference type="Pfam" id="PF04101">
    <property type="entry name" value="Glyco_tran_28_C"/>
    <property type="match status" value="1"/>
</dbReference>
<dbReference type="HAMAP" id="MF_00033">
    <property type="entry name" value="MurG"/>
    <property type="match status" value="1"/>
</dbReference>
<keyword evidence="2 10" id="KW-0132">Cell division</keyword>
<dbReference type="GO" id="GO:0050511">
    <property type="term" value="F:undecaprenyldiphospho-muramoylpentapeptide beta-N-acetylglucosaminyltransferase activity"/>
    <property type="evidence" value="ECO:0007669"/>
    <property type="project" value="UniProtKB-UniRule"/>
</dbReference>
<feature type="binding site" evidence="10">
    <location>
        <position position="293"/>
    </location>
    <ligand>
        <name>UDP-N-acetyl-alpha-D-glucosamine</name>
        <dbReference type="ChEBI" id="CHEBI:57705"/>
    </ligand>
</feature>
<comment type="similarity">
    <text evidence="10">Belongs to the glycosyltransferase 28 family. MurG subfamily.</text>
</comment>
<keyword evidence="7 10" id="KW-0472">Membrane</keyword>
<evidence type="ECO:0000259" key="12">
    <source>
        <dbReference type="Pfam" id="PF04101"/>
    </source>
</evidence>
<evidence type="ECO:0000259" key="11">
    <source>
        <dbReference type="Pfam" id="PF03033"/>
    </source>
</evidence>
<dbReference type="EMBL" id="CP029554">
    <property type="protein sequence ID" value="AXE37035.1"/>
    <property type="molecule type" value="Genomic_DNA"/>
</dbReference>
<dbReference type="GO" id="GO:0005975">
    <property type="term" value="P:carbohydrate metabolic process"/>
    <property type="evidence" value="ECO:0007669"/>
    <property type="project" value="InterPro"/>
</dbReference>
<dbReference type="GO" id="GO:0051991">
    <property type="term" value="F:UDP-N-acetyl-D-glucosamine:N-acetylmuramoyl-L-alanyl-D-glutamyl-meso-2,6-diaminopimelyl-D-alanyl-D-alanine-diphosphoundecaprenol 4-beta-N-acetylglucosaminlytransferase activity"/>
    <property type="evidence" value="ECO:0007669"/>
    <property type="project" value="RHEA"/>
</dbReference>
<dbReference type="Gene3D" id="3.40.50.2000">
    <property type="entry name" value="Glycogen Phosphorylase B"/>
    <property type="match status" value="2"/>
</dbReference>
<dbReference type="PANTHER" id="PTHR21015:SF22">
    <property type="entry name" value="GLYCOSYLTRANSFERASE"/>
    <property type="match status" value="1"/>
</dbReference>
<keyword evidence="4 10" id="KW-0808">Transferase</keyword>
<keyword evidence="1 10" id="KW-1003">Cell membrane</keyword>
<comment type="catalytic activity">
    <reaction evidence="10">
        <text>di-trans,octa-cis-undecaprenyl diphospho-N-acetyl-alpha-D-muramoyl-L-alanyl-D-glutamyl-meso-2,6-diaminopimeloyl-D-alanyl-D-alanine + UDP-N-acetyl-alpha-D-glucosamine = di-trans,octa-cis-undecaprenyl diphospho-[N-acetyl-alpha-D-glucosaminyl-(1-&gt;4)]-N-acetyl-alpha-D-muramoyl-L-alanyl-D-glutamyl-meso-2,6-diaminopimeloyl-D-alanyl-D-alanine + UDP + H(+)</text>
        <dbReference type="Rhea" id="RHEA:31227"/>
        <dbReference type="ChEBI" id="CHEBI:15378"/>
        <dbReference type="ChEBI" id="CHEBI:57705"/>
        <dbReference type="ChEBI" id="CHEBI:58223"/>
        <dbReference type="ChEBI" id="CHEBI:61387"/>
        <dbReference type="ChEBI" id="CHEBI:61388"/>
        <dbReference type="EC" id="2.4.1.227"/>
    </reaction>
</comment>
<dbReference type="Proteomes" id="UP000252038">
    <property type="component" value="Chromosome"/>
</dbReference>
<evidence type="ECO:0000313" key="13">
    <source>
        <dbReference type="EMBL" id="AXE37035.1"/>
    </source>
</evidence>
<comment type="subcellular location">
    <subcellularLocation>
        <location evidence="10">Cell membrane</location>
        <topology evidence="10">Peripheral membrane protein</topology>
        <orientation evidence="10">Cytoplasmic side</orientation>
    </subcellularLocation>
</comment>
<dbReference type="NCBIfam" id="TIGR01133">
    <property type="entry name" value="murG"/>
    <property type="match status" value="1"/>
</dbReference>
<dbReference type="RefSeq" id="WP_114074508.1">
    <property type="nucleotide sequence ID" value="NZ_CP029554.1"/>
</dbReference>
<evidence type="ECO:0000256" key="7">
    <source>
        <dbReference type="ARBA" id="ARBA00023136"/>
    </source>
</evidence>
<reference evidence="13 14" key="1">
    <citation type="submission" date="2018-05" db="EMBL/GenBank/DDBJ databases">
        <title>Genome sequencing, assembly and analysis of the novel insecticidal bacterium, Chromobacterium phragmitis.</title>
        <authorList>
            <person name="Sparks M.E."/>
            <person name="Blackburn M.B."/>
            <person name="Gundersen-Rindal D.E."/>
        </authorList>
    </citation>
    <scope>NUCLEOTIDE SEQUENCE [LARGE SCALE GENOMIC DNA]</scope>
    <source>
        <strain evidence="13">IIBBL 274-1</strain>
    </source>
</reference>
<dbReference type="Pfam" id="PF03033">
    <property type="entry name" value="Glyco_transf_28"/>
    <property type="match status" value="1"/>
</dbReference>
<evidence type="ECO:0000256" key="1">
    <source>
        <dbReference type="ARBA" id="ARBA00022475"/>
    </source>
</evidence>
<dbReference type="UniPathway" id="UPA00219"/>
<sequence length="369" mass="38446">MANRTVMVMAAGTGGHIVPGLAVAKELQQRGWQVVWLGTRRGMENKLVPPSGIPLERLNFHGVRGKGLLGSVKGALQLAGAFFSSAAQIFRHRPDVVLGMGGYVCLPGGVMAGLLWRPLVLVNADASLLLSNKALLPFAKKLACGFDGSAATAPKALVTGNPVRREIESIAAPAERFAGRSGPLKVLVVGGSLGAKVLNEALPQAMAKLPADKRPQLTHQTGEANFAAVEAAYQAAGLSGAVELLPFVDDMPKRLAECDLVICRAGAITVSELCAAGVPSMLVPLVVSTTSHQRDNAEWMAGAGAAWHLPQKELSADGLAGLLATLDRDQLLEKAERARALARSGAAGRVADLCQQLAGDRTDADRASQ</sequence>
<dbReference type="SUPFAM" id="SSF53756">
    <property type="entry name" value="UDP-Glycosyltransferase/glycogen phosphorylase"/>
    <property type="match status" value="1"/>
</dbReference>
<dbReference type="KEGG" id="chrb:DK843_15180"/>
<keyword evidence="8 10" id="KW-0131">Cell cycle</keyword>
<evidence type="ECO:0000256" key="3">
    <source>
        <dbReference type="ARBA" id="ARBA00022676"/>
    </source>
</evidence>
<evidence type="ECO:0000256" key="2">
    <source>
        <dbReference type="ARBA" id="ARBA00022618"/>
    </source>
</evidence>
<feature type="domain" description="Glycosyl transferase family 28 C-terminal" evidence="12">
    <location>
        <begin position="186"/>
        <end position="341"/>
    </location>
</feature>
<dbReference type="CDD" id="cd03785">
    <property type="entry name" value="GT28_MurG"/>
    <property type="match status" value="1"/>
</dbReference>
<keyword evidence="5 10" id="KW-0133">Cell shape</keyword>
<feature type="binding site" evidence="10">
    <location>
        <begin position="13"/>
        <end position="15"/>
    </location>
    <ligand>
        <name>UDP-N-acetyl-alpha-D-glucosamine</name>
        <dbReference type="ChEBI" id="CHEBI:57705"/>
    </ligand>
</feature>
<evidence type="ECO:0000256" key="5">
    <source>
        <dbReference type="ARBA" id="ARBA00022960"/>
    </source>
</evidence>
<feature type="binding site" evidence="10">
    <location>
        <position position="164"/>
    </location>
    <ligand>
        <name>UDP-N-acetyl-alpha-D-glucosamine</name>
        <dbReference type="ChEBI" id="CHEBI:57705"/>
    </ligand>
</feature>
<evidence type="ECO:0000313" key="14">
    <source>
        <dbReference type="Proteomes" id="UP000252038"/>
    </source>
</evidence>
<dbReference type="InterPro" id="IPR004276">
    <property type="entry name" value="GlycoTrans_28_N"/>
</dbReference>
<accession>A0A344UP37</accession>
<keyword evidence="6 10" id="KW-0573">Peptidoglycan synthesis</keyword>
<keyword evidence="9 10" id="KW-0961">Cell wall biogenesis/degradation</keyword>
<dbReference type="InterPro" id="IPR006009">
    <property type="entry name" value="GlcNAc_MurG"/>
</dbReference>
<dbReference type="AlphaFoldDB" id="A0A344UP37"/>
<comment type="caution">
    <text evidence="10">Lacks conserved residue(s) required for the propagation of feature annotation.</text>
</comment>
<protein>
    <recommendedName>
        <fullName evidence="10">UDP-N-acetylglucosamine--N-acetylmuramyl-(pentapeptide) pyrophosphoryl-undecaprenol N-acetylglucosamine transferase</fullName>
        <ecNumber evidence="10">2.4.1.227</ecNumber>
    </recommendedName>
    <alternativeName>
        <fullName evidence="10">Undecaprenyl-PP-MurNAc-pentapeptide-UDPGlcNAc GlcNAc transferase</fullName>
    </alternativeName>
</protein>
<gene>
    <name evidence="10 13" type="primary">murG</name>
    <name evidence="13" type="ORF">DK843_15180</name>
</gene>
<evidence type="ECO:0000256" key="4">
    <source>
        <dbReference type="ARBA" id="ARBA00022679"/>
    </source>
</evidence>
<dbReference type="GO" id="GO:0071555">
    <property type="term" value="P:cell wall organization"/>
    <property type="evidence" value="ECO:0007669"/>
    <property type="project" value="UniProtKB-KW"/>
</dbReference>
<comment type="pathway">
    <text evidence="10">Cell wall biogenesis; peptidoglycan biosynthesis.</text>
</comment>
<dbReference type="GO" id="GO:0005886">
    <property type="term" value="C:plasma membrane"/>
    <property type="evidence" value="ECO:0007669"/>
    <property type="project" value="UniProtKB-SubCell"/>
</dbReference>
<keyword evidence="3 10" id="KW-0328">Glycosyltransferase</keyword>
<organism evidence="13 14">
    <name type="scientific">Chromobacterium phragmitis</name>
    <dbReference type="NCBI Taxonomy" id="2202141"/>
    <lineage>
        <taxon>Bacteria</taxon>
        <taxon>Pseudomonadati</taxon>
        <taxon>Pseudomonadota</taxon>
        <taxon>Betaproteobacteria</taxon>
        <taxon>Neisseriales</taxon>
        <taxon>Chromobacteriaceae</taxon>
        <taxon>Chromobacterium</taxon>
    </lineage>
</organism>
<comment type="function">
    <text evidence="10">Cell wall formation. Catalyzes the transfer of a GlcNAc subunit on undecaprenyl-pyrophosphoryl-MurNAc-pentapeptide (lipid intermediate I) to form undecaprenyl-pyrophosphoryl-MurNAc-(pentapeptide)GlcNAc (lipid intermediate II).</text>
</comment>
<dbReference type="InterPro" id="IPR007235">
    <property type="entry name" value="Glyco_trans_28_C"/>
</dbReference>
<feature type="domain" description="Glycosyltransferase family 28 N-terminal" evidence="11">
    <location>
        <begin position="6"/>
        <end position="142"/>
    </location>
</feature>
<feature type="binding site" evidence="10">
    <location>
        <position position="192"/>
    </location>
    <ligand>
        <name>UDP-N-acetyl-alpha-D-glucosamine</name>
        <dbReference type="ChEBI" id="CHEBI:57705"/>
    </ligand>
</feature>
<dbReference type="GO" id="GO:0009252">
    <property type="term" value="P:peptidoglycan biosynthetic process"/>
    <property type="evidence" value="ECO:0007669"/>
    <property type="project" value="UniProtKB-UniRule"/>
</dbReference>
<dbReference type="GO" id="GO:0051301">
    <property type="term" value="P:cell division"/>
    <property type="evidence" value="ECO:0007669"/>
    <property type="project" value="UniProtKB-KW"/>
</dbReference>
<dbReference type="PANTHER" id="PTHR21015">
    <property type="entry name" value="UDP-N-ACETYLGLUCOSAMINE--N-ACETYLMURAMYL-(PENTAPEPTIDE) PYROPHOSPHORYL-UNDECAPRENOL N-ACETYLGLUCOSAMINE TRANSFERASE 1"/>
    <property type="match status" value="1"/>
</dbReference>
<evidence type="ECO:0000256" key="9">
    <source>
        <dbReference type="ARBA" id="ARBA00023316"/>
    </source>
</evidence>
<evidence type="ECO:0000256" key="10">
    <source>
        <dbReference type="HAMAP-Rule" id="MF_00033"/>
    </source>
</evidence>
<evidence type="ECO:0000256" key="8">
    <source>
        <dbReference type="ARBA" id="ARBA00023306"/>
    </source>
</evidence>